<evidence type="ECO:0000256" key="1">
    <source>
        <dbReference type="SAM" id="MobiDB-lite"/>
    </source>
</evidence>
<keyword evidence="3" id="KW-1185">Reference proteome</keyword>
<accession>A0ABN7X9K1</accession>
<organism evidence="2 3">
    <name type="scientific">Gigaspora margarita</name>
    <dbReference type="NCBI Taxonomy" id="4874"/>
    <lineage>
        <taxon>Eukaryota</taxon>
        <taxon>Fungi</taxon>
        <taxon>Fungi incertae sedis</taxon>
        <taxon>Mucoromycota</taxon>
        <taxon>Glomeromycotina</taxon>
        <taxon>Glomeromycetes</taxon>
        <taxon>Diversisporales</taxon>
        <taxon>Gigasporaceae</taxon>
        <taxon>Gigaspora</taxon>
    </lineage>
</organism>
<name>A0ABN7X9K1_GIGMA</name>
<evidence type="ECO:0000313" key="3">
    <source>
        <dbReference type="Proteomes" id="UP000789901"/>
    </source>
</evidence>
<reference evidence="2 3" key="1">
    <citation type="submission" date="2021-06" db="EMBL/GenBank/DDBJ databases">
        <authorList>
            <person name="Kallberg Y."/>
            <person name="Tangrot J."/>
            <person name="Rosling A."/>
        </authorList>
    </citation>
    <scope>NUCLEOTIDE SEQUENCE [LARGE SCALE GENOMIC DNA]</scope>
    <source>
        <strain evidence="2 3">120-4 pot B 10/14</strain>
    </source>
</reference>
<sequence length="48" mass="5272">DAATLVAQPTIDTTVTNDKQRLHEITRSVQENLQDSLPPPTKKTKVDG</sequence>
<protein>
    <submittedName>
        <fullName evidence="2">12508_t:CDS:1</fullName>
    </submittedName>
</protein>
<feature type="region of interest" description="Disordered" evidence="1">
    <location>
        <begin position="28"/>
        <end position="48"/>
    </location>
</feature>
<evidence type="ECO:0000313" key="2">
    <source>
        <dbReference type="EMBL" id="CAG8849672.1"/>
    </source>
</evidence>
<gene>
    <name evidence="2" type="ORF">GMARGA_LOCUS39825</name>
</gene>
<dbReference type="EMBL" id="CAJVQB010097426">
    <property type="protein sequence ID" value="CAG8849672.1"/>
    <property type="molecule type" value="Genomic_DNA"/>
</dbReference>
<proteinExistence type="predicted"/>
<dbReference type="Proteomes" id="UP000789901">
    <property type="component" value="Unassembled WGS sequence"/>
</dbReference>
<feature type="non-terminal residue" evidence="2">
    <location>
        <position position="48"/>
    </location>
</feature>
<comment type="caution">
    <text evidence="2">The sequence shown here is derived from an EMBL/GenBank/DDBJ whole genome shotgun (WGS) entry which is preliminary data.</text>
</comment>
<feature type="non-terminal residue" evidence="2">
    <location>
        <position position="1"/>
    </location>
</feature>